<evidence type="ECO:0000313" key="2">
    <source>
        <dbReference type="Proteomes" id="UP000623467"/>
    </source>
</evidence>
<dbReference type="EMBL" id="JACAZH010000010">
    <property type="protein sequence ID" value="KAF7357165.1"/>
    <property type="molecule type" value="Genomic_DNA"/>
</dbReference>
<dbReference type="Proteomes" id="UP000623467">
    <property type="component" value="Unassembled WGS sequence"/>
</dbReference>
<organism evidence="1 2">
    <name type="scientific">Mycena sanguinolenta</name>
    <dbReference type="NCBI Taxonomy" id="230812"/>
    <lineage>
        <taxon>Eukaryota</taxon>
        <taxon>Fungi</taxon>
        <taxon>Dikarya</taxon>
        <taxon>Basidiomycota</taxon>
        <taxon>Agaricomycotina</taxon>
        <taxon>Agaricomycetes</taxon>
        <taxon>Agaricomycetidae</taxon>
        <taxon>Agaricales</taxon>
        <taxon>Marasmiineae</taxon>
        <taxon>Mycenaceae</taxon>
        <taxon>Mycena</taxon>
    </lineage>
</organism>
<dbReference type="OrthoDB" id="2745518at2759"/>
<evidence type="ECO:0000313" key="1">
    <source>
        <dbReference type="EMBL" id="KAF7357165.1"/>
    </source>
</evidence>
<gene>
    <name evidence="1" type="ORF">MSAN_01311200</name>
</gene>
<protein>
    <submittedName>
        <fullName evidence="1">Uncharacterized protein</fullName>
    </submittedName>
</protein>
<sequence length="403" mass="46106">MSVSVADVLLDDDIVDRIMTFCSTFDTLRSTVLVSKAFYRIFQAHPKATYNIVGPALPQALRVIRYPYHEYTLDSLIAAACPEEPHPDVIPAEEEALLENSRVVAALEDVYSRTNKDNKSRTSVLSSEESWRFRRAMYRIMLYCKLFPHDRYENDEILDMDDERVDKIRKQRTATLDDYPTDELRELWSVLKFLVDIFNRVSVSEPNMISALLSTGPSGALRAWEARAYDVLEEDIDIMFLYEEDDDPILFQGYFSIPFQNIWTSRNTSPPKADDSASKWILDQVISANDTCSQCGAPGGLGLYTEANWDRLPITNLTSLLRNNLKANPIIINHFSGSTPHLLISDALGPFIGDLFALKTRTAPEFDNWERTGSYCWPCLNKFLEANTGYGCEYWIWVRILEI</sequence>
<name>A0A8H6YA18_9AGAR</name>
<reference evidence="1" key="1">
    <citation type="submission" date="2020-05" db="EMBL/GenBank/DDBJ databases">
        <title>Mycena genomes resolve the evolution of fungal bioluminescence.</title>
        <authorList>
            <person name="Tsai I.J."/>
        </authorList>
    </citation>
    <scope>NUCLEOTIDE SEQUENCE</scope>
    <source>
        <strain evidence="1">160909Yilan</strain>
    </source>
</reference>
<dbReference type="AlphaFoldDB" id="A0A8H6YA18"/>
<accession>A0A8H6YA18</accession>
<comment type="caution">
    <text evidence="1">The sequence shown here is derived from an EMBL/GenBank/DDBJ whole genome shotgun (WGS) entry which is preliminary data.</text>
</comment>
<keyword evidence="2" id="KW-1185">Reference proteome</keyword>
<proteinExistence type="predicted"/>